<dbReference type="GO" id="GO:0032418">
    <property type="term" value="P:lysosome localization"/>
    <property type="evidence" value="ECO:0007669"/>
    <property type="project" value="TreeGrafter"/>
</dbReference>
<organism evidence="3 4">
    <name type="scientific">Paraglomus occultum</name>
    <dbReference type="NCBI Taxonomy" id="144539"/>
    <lineage>
        <taxon>Eukaryota</taxon>
        <taxon>Fungi</taxon>
        <taxon>Fungi incertae sedis</taxon>
        <taxon>Mucoromycota</taxon>
        <taxon>Glomeromycotina</taxon>
        <taxon>Glomeromycetes</taxon>
        <taxon>Paraglomerales</taxon>
        <taxon>Paraglomeraceae</taxon>
        <taxon>Paraglomus</taxon>
    </lineage>
</organism>
<feature type="region of interest" description="Disordered" evidence="1">
    <location>
        <begin position="1"/>
        <end position="27"/>
    </location>
</feature>
<evidence type="ECO:0000313" key="3">
    <source>
        <dbReference type="EMBL" id="CAG8502446.1"/>
    </source>
</evidence>
<dbReference type="InterPro" id="IPR046465">
    <property type="entry name" value="BORCS6_C"/>
</dbReference>
<reference evidence="3" key="1">
    <citation type="submission" date="2021-06" db="EMBL/GenBank/DDBJ databases">
        <authorList>
            <person name="Kallberg Y."/>
            <person name="Tangrot J."/>
            <person name="Rosling A."/>
        </authorList>
    </citation>
    <scope>NUCLEOTIDE SEQUENCE</scope>
    <source>
        <strain evidence="3">IA702</strain>
    </source>
</reference>
<name>A0A9N8ZP42_9GLOM</name>
<dbReference type="Pfam" id="PF10157">
    <property type="entry name" value="BORCS6"/>
    <property type="match status" value="1"/>
</dbReference>
<dbReference type="OrthoDB" id="21270at2759"/>
<evidence type="ECO:0000313" key="4">
    <source>
        <dbReference type="Proteomes" id="UP000789572"/>
    </source>
</evidence>
<dbReference type="AlphaFoldDB" id="A0A9N8ZP42"/>
<protein>
    <submittedName>
        <fullName evidence="3">8215_t:CDS:1</fullName>
    </submittedName>
</protein>
<dbReference type="InterPro" id="IPR019314">
    <property type="entry name" value="BORCS6"/>
</dbReference>
<sequence length="120" mass="13308">MSAPSSTTPPSPTVSNDAQPKKSRYPYIGKEIPIDPQVINQLEEQATIVAENLDTMMKNVQERMYEACNATQLSFTVYEQSVDDYESAINEAAKNTRKLIELCDALNQEFNGVSALASKM</sequence>
<dbReference type="Proteomes" id="UP000789572">
    <property type="component" value="Unassembled WGS sequence"/>
</dbReference>
<dbReference type="PANTHER" id="PTHR13440">
    <property type="entry name" value="BLOC-1 RELATED COMPLEX SUBUNIT 6"/>
    <property type="match status" value="1"/>
</dbReference>
<evidence type="ECO:0000256" key="1">
    <source>
        <dbReference type="SAM" id="MobiDB-lite"/>
    </source>
</evidence>
<accession>A0A9N8ZP42</accession>
<feature type="domain" description="BLOC-1-related complex subunit 6 C-terminal helix" evidence="2">
    <location>
        <begin position="32"/>
        <end position="119"/>
    </location>
</feature>
<keyword evidence="4" id="KW-1185">Reference proteome</keyword>
<dbReference type="PANTHER" id="PTHR13440:SF7">
    <property type="entry name" value="BLOC-1 RELATED COMPLEX SUBUNIT 6"/>
    <property type="match status" value="1"/>
</dbReference>
<comment type="caution">
    <text evidence="3">The sequence shown here is derived from an EMBL/GenBank/DDBJ whole genome shotgun (WGS) entry which is preliminary data.</text>
</comment>
<gene>
    <name evidence="3" type="ORF">POCULU_LOCUS2643</name>
</gene>
<proteinExistence type="predicted"/>
<dbReference type="GO" id="GO:0099078">
    <property type="term" value="C:BORC complex"/>
    <property type="evidence" value="ECO:0007669"/>
    <property type="project" value="TreeGrafter"/>
</dbReference>
<evidence type="ECO:0000259" key="2">
    <source>
        <dbReference type="Pfam" id="PF10157"/>
    </source>
</evidence>
<dbReference type="EMBL" id="CAJVPJ010000256">
    <property type="protein sequence ID" value="CAG8502446.1"/>
    <property type="molecule type" value="Genomic_DNA"/>
</dbReference>